<keyword evidence="3 7" id="KW-0347">Helicase</keyword>
<dbReference type="EMBL" id="BMXP01000003">
    <property type="protein sequence ID" value="GGW83340.1"/>
    <property type="molecule type" value="Genomic_DNA"/>
</dbReference>
<proteinExistence type="inferred from homology"/>
<dbReference type="PROSITE" id="PS51195">
    <property type="entry name" value="Q_MOTIF"/>
    <property type="match status" value="1"/>
</dbReference>
<dbReference type="RefSeq" id="WP_229805041.1">
    <property type="nucleotide sequence ID" value="NZ_BMXP01000003.1"/>
</dbReference>
<keyword evidence="1 7" id="KW-0547">Nucleotide-binding</keyword>
<dbReference type="PROSITE" id="PS51192">
    <property type="entry name" value="HELICASE_ATP_BIND_1"/>
    <property type="match status" value="1"/>
</dbReference>
<dbReference type="GO" id="GO:0005829">
    <property type="term" value="C:cytosol"/>
    <property type="evidence" value="ECO:0007669"/>
    <property type="project" value="TreeGrafter"/>
</dbReference>
<feature type="domain" description="DEAD-box RNA helicase Q" evidence="10">
    <location>
        <begin position="2"/>
        <end position="30"/>
    </location>
</feature>
<evidence type="ECO:0000313" key="12">
    <source>
        <dbReference type="Proteomes" id="UP000631300"/>
    </source>
</evidence>
<dbReference type="GO" id="GO:0005524">
    <property type="term" value="F:ATP binding"/>
    <property type="evidence" value="ECO:0007669"/>
    <property type="project" value="UniProtKB-KW"/>
</dbReference>
<dbReference type="InterPro" id="IPR005580">
    <property type="entry name" value="DbpA/CsdA_RNA-bd_dom"/>
</dbReference>
<reference evidence="11" key="1">
    <citation type="journal article" date="2014" name="Int. J. Syst. Evol. Microbiol.">
        <title>Complete genome sequence of Corynebacterium casei LMG S-19264T (=DSM 44701T), isolated from a smear-ripened cheese.</title>
        <authorList>
            <consortium name="US DOE Joint Genome Institute (JGI-PGF)"/>
            <person name="Walter F."/>
            <person name="Albersmeier A."/>
            <person name="Kalinowski J."/>
            <person name="Ruckert C."/>
        </authorList>
    </citation>
    <scope>NUCLEOTIDE SEQUENCE</scope>
    <source>
        <strain evidence="11">KCTC 22164</strain>
    </source>
</reference>
<evidence type="ECO:0000256" key="5">
    <source>
        <dbReference type="ARBA" id="ARBA00038437"/>
    </source>
</evidence>
<evidence type="ECO:0000256" key="1">
    <source>
        <dbReference type="ARBA" id="ARBA00022741"/>
    </source>
</evidence>
<name>A0A918MYY5_9ALTE</name>
<dbReference type="PROSITE" id="PS00039">
    <property type="entry name" value="DEAD_ATP_HELICASE"/>
    <property type="match status" value="1"/>
</dbReference>
<dbReference type="InterPro" id="IPR014001">
    <property type="entry name" value="Helicase_ATP-bd"/>
</dbReference>
<dbReference type="SMART" id="SM00487">
    <property type="entry name" value="DEXDc"/>
    <property type="match status" value="1"/>
</dbReference>
<dbReference type="Pfam" id="PF00271">
    <property type="entry name" value="Helicase_C"/>
    <property type="match status" value="1"/>
</dbReference>
<evidence type="ECO:0000259" key="10">
    <source>
        <dbReference type="PROSITE" id="PS51195"/>
    </source>
</evidence>
<dbReference type="GO" id="GO:0003724">
    <property type="term" value="F:RNA helicase activity"/>
    <property type="evidence" value="ECO:0007669"/>
    <property type="project" value="InterPro"/>
</dbReference>
<comment type="similarity">
    <text evidence="5 7">Belongs to the DEAD box helicase family.</text>
</comment>
<organism evidence="11 12">
    <name type="scientific">Alteromonas halophila</name>
    <dbReference type="NCBI Taxonomy" id="516698"/>
    <lineage>
        <taxon>Bacteria</taxon>
        <taxon>Pseudomonadati</taxon>
        <taxon>Pseudomonadota</taxon>
        <taxon>Gammaproteobacteria</taxon>
        <taxon>Alteromonadales</taxon>
        <taxon>Alteromonadaceae</taxon>
        <taxon>Alteromonas/Salinimonas group</taxon>
        <taxon>Alteromonas</taxon>
    </lineage>
</organism>
<dbReference type="InterPro" id="IPR044742">
    <property type="entry name" value="DEAD/DEAH_RhlB"/>
</dbReference>
<feature type="domain" description="Helicase ATP-binding" evidence="8">
    <location>
        <begin position="33"/>
        <end position="204"/>
    </location>
</feature>
<keyword evidence="12" id="KW-1185">Reference proteome</keyword>
<evidence type="ECO:0000256" key="6">
    <source>
        <dbReference type="PROSITE-ProRule" id="PRU00552"/>
    </source>
</evidence>
<dbReference type="PANTHER" id="PTHR47959:SF1">
    <property type="entry name" value="ATP-DEPENDENT RNA HELICASE DBPA"/>
    <property type="match status" value="1"/>
</dbReference>
<dbReference type="InterPro" id="IPR001650">
    <property type="entry name" value="Helicase_C-like"/>
</dbReference>
<dbReference type="Proteomes" id="UP000631300">
    <property type="component" value="Unassembled WGS sequence"/>
</dbReference>
<keyword evidence="4 7" id="KW-0067">ATP-binding</keyword>
<comment type="caution">
    <text evidence="11">The sequence shown here is derived from an EMBL/GenBank/DDBJ whole genome shotgun (WGS) entry which is preliminary data.</text>
</comment>
<evidence type="ECO:0000256" key="4">
    <source>
        <dbReference type="ARBA" id="ARBA00022840"/>
    </source>
</evidence>
<evidence type="ECO:0000256" key="7">
    <source>
        <dbReference type="RuleBase" id="RU000492"/>
    </source>
</evidence>
<dbReference type="CDD" id="cd18787">
    <property type="entry name" value="SF2_C_DEAD"/>
    <property type="match status" value="1"/>
</dbReference>
<accession>A0A918MYY5</accession>
<dbReference type="SMART" id="SM00490">
    <property type="entry name" value="HELICc"/>
    <property type="match status" value="1"/>
</dbReference>
<dbReference type="Pfam" id="PF00270">
    <property type="entry name" value="DEAD"/>
    <property type="match status" value="1"/>
</dbReference>
<dbReference type="AlphaFoldDB" id="A0A918MYY5"/>
<evidence type="ECO:0000256" key="3">
    <source>
        <dbReference type="ARBA" id="ARBA00022806"/>
    </source>
</evidence>
<evidence type="ECO:0000256" key="2">
    <source>
        <dbReference type="ARBA" id="ARBA00022801"/>
    </source>
</evidence>
<dbReference type="Pfam" id="PF03880">
    <property type="entry name" value="DbpA"/>
    <property type="match status" value="1"/>
</dbReference>
<dbReference type="NCBIfam" id="NF008744">
    <property type="entry name" value="PRK11776.1"/>
    <property type="match status" value="1"/>
</dbReference>
<evidence type="ECO:0000259" key="8">
    <source>
        <dbReference type="PROSITE" id="PS51192"/>
    </source>
</evidence>
<protein>
    <submittedName>
        <fullName evidence="11">ATP-dependent RNA helicase</fullName>
    </submittedName>
</protein>
<dbReference type="Gene3D" id="3.30.70.330">
    <property type="match status" value="1"/>
</dbReference>
<dbReference type="SUPFAM" id="SSF52540">
    <property type="entry name" value="P-loop containing nucleoside triphosphate hydrolases"/>
    <property type="match status" value="2"/>
</dbReference>
<dbReference type="InterPro" id="IPR000629">
    <property type="entry name" value="RNA-helicase_DEAD-box_CS"/>
</dbReference>
<dbReference type="InterPro" id="IPR014014">
    <property type="entry name" value="RNA_helicase_DEAD_Q_motif"/>
</dbReference>
<dbReference type="InterPro" id="IPR050079">
    <property type="entry name" value="DEAD_box_RNA_helicase"/>
</dbReference>
<evidence type="ECO:0000259" key="9">
    <source>
        <dbReference type="PROSITE" id="PS51194"/>
    </source>
</evidence>
<dbReference type="PROSITE" id="PS51194">
    <property type="entry name" value="HELICASE_CTER"/>
    <property type="match status" value="1"/>
</dbReference>
<dbReference type="InterPro" id="IPR011545">
    <property type="entry name" value="DEAD/DEAH_box_helicase_dom"/>
</dbReference>
<dbReference type="GO" id="GO:0016787">
    <property type="term" value="F:hydrolase activity"/>
    <property type="evidence" value="ECO:0007669"/>
    <property type="project" value="UniProtKB-KW"/>
</dbReference>
<dbReference type="CDD" id="cd00268">
    <property type="entry name" value="DEADc"/>
    <property type="match status" value="1"/>
</dbReference>
<sequence length="458" mass="49694">MQSFSSLPLDSAVIEALSRNGITAPSPIQQASLEHALTGRDIQGMAQTGSGKTLCFALPIVNKLNPSLRRPQAVILCPTRELAAQVAEQCRMVASHIPNIKVLTLCGGQPMGPDIQSLKHGCHIVVGTPGRLAEHLEKRRLDLSQVTTRVLDEADRMLDMGFIDSVDAIFAATPNDAQSLFFSATFPEPLAKLAHRYQLDPEVISVTESSAPPAISEVAYHVLSHTREQSLKAVLTHYKPSTAMVFCNTRQQVVEVVASLTQEGFVAAGLQGDMEQHARNAVLMQFELGALQVLVATDVAARGLDISSVDCVINYTLSEDMDTHTHRVGRTARAGETGQAVSLIVDDDLLRIEQLAERLKRDIPVKGAQALRFHKNRIVMPDYTAIMLGAGKKQKLRPGDILGALTQEAGIPGDDIGKIAVRNSQSFVAVKTRSVKRAMAQFREGKIKGKKVRARKLA</sequence>
<dbReference type="GO" id="GO:0003676">
    <property type="term" value="F:nucleic acid binding"/>
    <property type="evidence" value="ECO:0007669"/>
    <property type="project" value="InterPro"/>
</dbReference>
<feature type="domain" description="Helicase C-terminal" evidence="9">
    <location>
        <begin position="230"/>
        <end position="379"/>
    </location>
</feature>
<evidence type="ECO:0000313" key="11">
    <source>
        <dbReference type="EMBL" id="GGW83340.1"/>
    </source>
</evidence>
<dbReference type="Gene3D" id="3.40.50.300">
    <property type="entry name" value="P-loop containing nucleotide triphosphate hydrolases"/>
    <property type="match status" value="2"/>
</dbReference>
<dbReference type="InterPro" id="IPR012677">
    <property type="entry name" value="Nucleotide-bd_a/b_plait_sf"/>
</dbReference>
<gene>
    <name evidence="11" type="primary">dbpA</name>
    <name evidence="11" type="ORF">GCM10007391_15970</name>
</gene>
<feature type="short sequence motif" description="Q motif" evidence="6">
    <location>
        <begin position="2"/>
        <end position="30"/>
    </location>
</feature>
<dbReference type="PANTHER" id="PTHR47959">
    <property type="entry name" value="ATP-DEPENDENT RNA HELICASE RHLE-RELATED"/>
    <property type="match status" value="1"/>
</dbReference>
<reference evidence="11" key="2">
    <citation type="submission" date="2020-09" db="EMBL/GenBank/DDBJ databases">
        <authorList>
            <person name="Sun Q."/>
            <person name="Kim S."/>
        </authorList>
    </citation>
    <scope>NUCLEOTIDE SEQUENCE</scope>
    <source>
        <strain evidence="11">KCTC 22164</strain>
    </source>
</reference>
<keyword evidence="2 7" id="KW-0378">Hydrolase</keyword>
<dbReference type="InterPro" id="IPR027417">
    <property type="entry name" value="P-loop_NTPase"/>
</dbReference>